<dbReference type="InterPro" id="IPR050330">
    <property type="entry name" value="Bact_OuterMem_StrucFunc"/>
</dbReference>
<dbReference type="PROSITE" id="PS51123">
    <property type="entry name" value="OMPA_2"/>
    <property type="match status" value="1"/>
</dbReference>
<dbReference type="InterPro" id="IPR006665">
    <property type="entry name" value="OmpA-like"/>
</dbReference>
<evidence type="ECO:0000256" key="3">
    <source>
        <dbReference type="ARBA" id="ARBA00023237"/>
    </source>
</evidence>
<dbReference type="PANTHER" id="PTHR30329:SF21">
    <property type="entry name" value="LIPOPROTEIN YIAD-RELATED"/>
    <property type="match status" value="1"/>
</dbReference>
<reference evidence="6 7" key="1">
    <citation type="submission" date="2017-07" db="EMBL/GenBank/DDBJ databases">
        <authorList>
            <person name="Sun Z.S."/>
            <person name="Albrecht U."/>
            <person name="Echele G."/>
            <person name="Lee C.C."/>
        </authorList>
    </citation>
    <scope>NUCLEOTIDE SEQUENCE [LARGE SCALE GENOMIC DNA]</scope>
    <source>
        <strain evidence="7">type strain: KCTC 22618</strain>
    </source>
</reference>
<dbReference type="EMBL" id="LT899436">
    <property type="protein sequence ID" value="SNR16603.1"/>
    <property type="molecule type" value="Genomic_DNA"/>
</dbReference>
<dbReference type="Proteomes" id="UP000215214">
    <property type="component" value="Chromosome TJEJU"/>
</dbReference>
<dbReference type="InterPro" id="IPR011042">
    <property type="entry name" value="6-blade_b-propeller_TolB-like"/>
</dbReference>
<dbReference type="KEGG" id="tje:TJEJU_2934"/>
<evidence type="ECO:0000256" key="2">
    <source>
        <dbReference type="ARBA" id="ARBA00023136"/>
    </source>
</evidence>
<organism evidence="6 7">
    <name type="scientific">Tenacibaculum jejuense</name>
    <dbReference type="NCBI Taxonomy" id="584609"/>
    <lineage>
        <taxon>Bacteria</taxon>
        <taxon>Pseudomonadati</taxon>
        <taxon>Bacteroidota</taxon>
        <taxon>Flavobacteriia</taxon>
        <taxon>Flavobacteriales</taxon>
        <taxon>Flavobacteriaceae</taxon>
        <taxon>Tenacibaculum</taxon>
    </lineage>
</organism>
<dbReference type="InterPro" id="IPR006664">
    <property type="entry name" value="OMP_bac"/>
</dbReference>
<comment type="subcellular location">
    <subcellularLocation>
        <location evidence="1">Cell outer membrane</location>
    </subcellularLocation>
</comment>
<evidence type="ECO:0000313" key="6">
    <source>
        <dbReference type="EMBL" id="SNR16603.1"/>
    </source>
</evidence>
<name>A0A238UBM2_9FLAO</name>
<dbReference type="InterPro" id="IPR011659">
    <property type="entry name" value="WD40"/>
</dbReference>
<dbReference type="Gene3D" id="1.25.40.10">
    <property type="entry name" value="Tetratricopeptide repeat domain"/>
    <property type="match status" value="1"/>
</dbReference>
<proteinExistence type="predicted"/>
<dbReference type="Gene3D" id="3.30.1330.60">
    <property type="entry name" value="OmpA-like domain"/>
    <property type="match status" value="1"/>
</dbReference>
<gene>
    <name evidence="6" type="ORF">TJEJU_2934</name>
</gene>
<dbReference type="PRINTS" id="PR01021">
    <property type="entry name" value="OMPADOMAIN"/>
</dbReference>
<keyword evidence="2 4" id="KW-0472">Membrane</keyword>
<keyword evidence="3" id="KW-0998">Cell outer membrane</keyword>
<protein>
    <submittedName>
        <fullName evidence="6">Probable outer membrane protein, OmpA family</fullName>
    </submittedName>
</protein>
<dbReference type="CDD" id="cd07185">
    <property type="entry name" value="OmpA_C-like"/>
    <property type="match status" value="1"/>
</dbReference>
<evidence type="ECO:0000256" key="4">
    <source>
        <dbReference type="PROSITE-ProRule" id="PRU00473"/>
    </source>
</evidence>
<accession>A0A238UBM2</accession>
<dbReference type="SUPFAM" id="SSF103088">
    <property type="entry name" value="OmpA-like"/>
    <property type="match status" value="1"/>
</dbReference>
<dbReference type="GO" id="GO:0009279">
    <property type="term" value="C:cell outer membrane"/>
    <property type="evidence" value="ECO:0007669"/>
    <property type="project" value="UniProtKB-SubCell"/>
</dbReference>
<dbReference type="PANTHER" id="PTHR30329">
    <property type="entry name" value="STATOR ELEMENT OF FLAGELLAR MOTOR COMPLEX"/>
    <property type="match status" value="1"/>
</dbReference>
<sequence length="583" mass="67902">MKMKKSFKKTLVLGIILVLNVSVFSQNRLLKKGNEQYDKYEYINAQNTYLKVVNTGFESSELFKKLGNSYYFNSQFENASKWYKRLLEKYGTIVKTEYFFRYAQTLKAIGNYKEADLYMHKFSRLNPEDNRAQLFLKKQNYLKDTNSEVEKYRVKNLEMNSSFTDFGTTYYGDYILFSSSRKEETSKQNIHEWNKELYLDFYKGKPDPETGDLYEIEKWDHIFNSDLHESTPVFTKNKKIVYFTRNNEDGGSYDKLNQQRRIRTDKLKIYRASVNARGEWTEPEPLPFNSDSYSIAHPALSNDGKKLYFSSDMPGGKGESDIYEVEVNSDGSFGVPTNLGSKINTEGKETFPFISANNDLYFSSDGHVGLGGLDIFKVKSFSDSDTWKVENVGKPINSRADDFAIIMNKDSKKGYFSSNRKEGKGKDDIYSFVRIEIKKKEEPKIKKDTVVLPKITEIKKGDDLGKTLVLNPIYFDFDESFIRPDAAIELDKIVTVLKKYPSIKIQVRSHTDSRAIWYYNTALSKRRAKSTREYLIKNGINRNRITSRGYGESRLLNKCKDYVYCTEEEHQLNRRSEFIVIEK</sequence>
<evidence type="ECO:0000259" key="5">
    <source>
        <dbReference type="PROSITE" id="PS51123"/>
    </source>
</evidence>
<keyword evidence="7" id="KW-1185">Reference proteome</keyword>
<dbReference type="SUPFAM" id="SSF48452">
    <property type="entry name" value="TPR-like"/>
    <property type="match status" value="1"/>
</dbReference>
<evidence type="ECO:0000313" key="7">
    <source>
        <dbReference type="Proteomes" id="UP000215214"/>
    </source>
</evidence>
<dbReference type="AlphaFoldDB" id="A0A238UBM2"/>
<dbReference type="Pfam" id="PF00691">
    <property type="entry name" value="OmpA"/>
    <property type="match status" value="1"/>
</dbReference>
<dbReference type="InterPro" id="IPR036737">
    <property type="entry name" value="OmpA-like_sf"/>
</dbReference>
<feature type="domain" description="OmpA-like" evidence="5">
    <location>
        <begin position="462"/>
        <end position="583"/>
    </location>
</feature>
<dbReference type="Pfam" id="PF07676">
    <property type="entry name" value="PD40"/>
    <property type="match status" value="3"/>
</dbReference>
<dbReference type="Gene3D" id="2.120.10.30">
    <property type="entry name" value="TolB, C-terminal domain"/>
    <property type="match status" value="1"/>
</dbReference>
<dbReference type="SUPFAM" id="SSF82171">
    <property type="entry name" value="DPP6 N-terminal domain-like"/>
    <property type="match status" value="1"/>
</dbReference>
<dbReference type="InterPro" id="IPR011990">
    <property type="entry name" value="TPR-like_helical_dom_sf"/>
</dbReference>
<evidence type="ECO:0000256" key="1">
    <source>
        <dbReference type="ARBA" id="ARBA00004442"/>
    </source>
</evidence>